<dbReference type="PANTHER" id="PTHR10083">
    <property type="entry name" value="KUNITZ-TYPE PROTEASE INHIBITOR-RELATED"/>
    <property type="match status" value="1"/>
</dbReference>
<dbReference type="RefSeq" id="XP_065722257.2">
    <property type="nucleotide sequence ID" value="XM_065866185.2"/>
</dbReference>
<feature type="compositionally biased region" description="Basic and acidic residues" evidence="6">
    <location>
        <begin position="115"/>
        <end position="126"/>
    </location>
</feature>
<evidence type="ECO:0000256" key="4">
    <source>
        <dbReference type="ARBA" id="ARBA00022900"/>
    </source>
</evidence>
<accession>A0AB40DFJ8</accession>
<keyword evidence="3 10" id="KW-0646">Protease inhibitor</keyword>
<evidence type="ECO:0000256" key="2">
    <source>
        <dbReference type="ARBA" id="ARBA00022525"/>
    </source>
</evidence>
<evidence type="ECO:0000256" key="1">
    <source>
        <dbReference type="ARBA" id="ARBA00004613"/>
    </source>
</evidence>
<dbReference type="Gene3D" id="4.10.410.10">
    <property type="entry name" value="Pancreatic trypsin inhibitor Kunitz domain"/>
    <property type="match status" value="1"/>
</dbReference>
<gene>
    <name evidence="10" type="primary">LOC108019550</name>
</gene>
<feature type="signal peptide" evidence="7">
    <location>
        <begin position="1"/>
        <end position="20"/>
    </location>
</feature>
<dbReference type="InterPro" id="IPR050098">
    <property type="entry name" value="TFPI/VKTCI-like"/>
</dbReference>
<feature type="domain" description="BPTI/Kunitz inhibitor" evidence="8">
    <location>
        <begin position="44"/>
        <end position="94"/>
    </location>
</feature>
<name>A0AB40DFJ8_DROSZ</name>
<dbReference type="PANTHER" id="PTHR10083:SF217">
    <property type="entry name" value="BOOPHILIN-H2"/>
    <property type="match status" value="1"/>
</dbReference>
<evidence type="ECO:0000313" key="9">
    <source>
        <dbReference type="Proteomes" id="UP001652628"/>
    </source>
</evidence>
<evidence type="ECO:0000256" key="3">
    <source>
        <dbReference type="ARBA" id="ARBA00022690"/>
    </source>
</evidence>
<evidence type="ECO:0000256" key="6">
    <source>
        <dbReference type="SAM" id="MobiDB-lite"/>
    </source>
</evidence>
<keyword evidence="2" id="KW-0964">Secreted</keyword>
<feature type="chain" id="PRO_5046493764" evidence="7">
    <location>
        <begin position="21"/>
        <end position="126"/>
    </location>
</feature>
<dbReference type="GO" id="GO:0005615">
    <property type="term" value="C:extracellular space"/>
    <property type="evidence" value="ECO:0007669"/>
    <property type="project" value="TreeGrafter"/>
</dbReference>
<evidence type="ECO:0000256" key="7">
    <source>
        <dbReference type="SAM" id="SignalP"/>
    </source>
</evidence>
<dbReference type="PRINTS" id="PR00759">
    <property type="entry name" value="BASICPTASE"/>
</dbReference>
<reference evidence="10" key="1">
    <citation type="submission" date="2025-08" db="UniProtKB">
        <authorList>
            <consortium name="RefSeq"/>
        </authorList>
    </citation>
    <scope>IDENTIFICATION</scope>
</reference>
<feature type="region of interest" description="Disordered" evidence="6">
    <location>
        <begin position="103"/>
        <end position="126"/>
    </location>
</feature>
<evidence type="ECO:0000313" key="10">
    <source>
        <dbReference type="RefSeq" id="XP_065722257.2"/>
    </source>
</evidence>
<keyword evidence="9" id="KW-1185">Reference proteome</keyword>
<dbReference type="AlphaFoldDB" id="A0AB40DFJ8"/>
<dbReference type="InterPro" id="IPR036880">
    <property type="entry name" value="Kunitz_BPTI_sf"/>
</dbReference>
<dbReference type="GO" id="GO:0004867">
    <property type="term" value="F:serine-type endopeptidase inhibitor activity"/>
    <property type="evidence" value="ECO:0007669"/>
    <property type="project" value="UniProtKB-KW"/>
</dbReference>
<protein>
    <submittedName>
        <fullName evidence="10">Kunitz-type serine protease inhibitor C1 isoform X1</fullName>
    </submittedName>
</protein>
<comment type="subcellular location">
    <subcellularLocation>
        <location evidence="1">Secreted</location>
    </subcellularLocation>
</comment>
<dbReference type="SMART" id="SM00131">
    <property type="entry name" value="KU"/>
    <property type="match status" value="1"/>
</dbReference>
<keyword evidence="4 10" id="KW-0722">Serine protease inhibitor</keyword>
<evidence type="ECO:0000259" key="8">
    <source>
        <dbReference type="PROSITE" id="PS50279"/>
    </source>
</evidence>
<dbReference type="SUPFAM" id="SSF57362">
    <property type="entry name" value="BPTI-like"/>
    <property type="match status" value="1"/>
</dbReference>
<dbReference type="Proteomes" id="UP001652628">
    <property type="component" value="Chromosome 3"/>
</dbReference>
<dbReference type="GeneID" id="108019550"/>
<sequence length="126" mass="14941">MFRMGLILILIFCLAVVLLAYEMDSDSLQDQYEREQYNLRKKICLQDPEYGKCKGRRTLWYYNTKRSKCQTFTYSNCGGNGNLFYTYESCKEFCGKYNWRKGPPVQGRRRMAAPRTKELDKIPQSN</sequence>
<keyword evidence="7" id="KW-0732">Signal</keyword>
<dbReference type="PROSITE" id="PS50279">
    <property type="entry name" value="BPTI_KUNITZ_2"/>
    <property type="match status" value="1"/>
</dbReference>
<evidence type="ECO:0000256" key="5">
    <source>
        <dbReference type="ARBA" id="ARBA00023157"/>
    </source>
</evidence>
<dbReference type="InterPro" id="IPR002223">
    <property type="entry name" value="Kunitz_BPTI"/>
</dbReference>
<dbReference type="Pfam" id="PF00014">
    <property type="entry name" value="Kunitz_BPTI"/>
    <property type="match status" value="1"/>
</dbReference>
<keyword evidence="5" id="KW-1015">Disulfide bond</keyword>
<proteinExistence type="predicted"/>
<organism evidence="9 10">
    <name type="scientific">Drosophila suzukii</name>
    <name type="common">Spotted-wing drosophila fruit fly</name>
    <dbReference type="NCBI Taxonomy" id="28584"/>
    <lineage>
        <taxon>Eukaryota</taxon>
        <taxon>Metazoa</taxon>
        <taxon>Ecdysozoa</taxon>
        <taxon>Arthropoda</taxon>
        <taxon>Hexapoda</taxon>
        <taxon>Insecta</taxon>
        <taxon>Pterygota</taxon>
        <taxon>Neoptera</taxon>
        <taxon>Endopterygota</taxon>
        <taxon>Diptera</taxon>
        <taxon>Brachycera</taxon>
        <taxon>Muscomorpha</taxon>
        <taxon>Ephydroidea</taxon>
        <taxon>Drosophilidae</taxon>
        <taxon>Drosophila</taxon>
        <taxon>Sophophora</taxon>
    </lineage>
</organism>